<protein>
    <submittedName>
        <fullName evidence="2">Uncharacterized protein</fullName>
    </submittedName>
</protein>
<proteinExistence type="predicted"/>
<feature type="region of interest" description="Disordered" evidence="1">
    <location>
        <begin position="360"/>
        <end position="386"/>
    </location>
</feature>
<dbReference type="SUPFAM" id="SSF53822">
    <property type="entry name" value="Periplasmic binding protein-like I"/>
    <property type="match status" value="1"/>
</dbReference>
<sequence length="509" mass="53309">MNRVTASMIDDRPMRNVMRSRPSLYCHYYGLPALLQSTLLARALRRCPVGLRSSFGGFARFCVAFITFVILAGAVEAQETAPEPPKAEGAEASTDAKSGEAQGAPLTILYFRQAGRRDDGGEAFGKGLADAVSAVNGRDGGLNNITVDLKECDIPAGAEAATLLGASGCNGAAAEARLAIVWPREDLEAFAIEAERSGFPLIAVAGRDALSQGEELRWSFAPPLSLSRQALALLEAASSTADKKEPVQRIALFHSADAWGGDMRDALMSASERQGFTLQTYSVRAGEAQDIISTFRDFGVSPPDRIIIWGNGGVADTVLREAVKRDYPVGQLVSGFADAAYETLVDLGARGKGFGVVAMTAPASSPSPETDDDASKGKGEGTPPLRATGELVGALSVEALGAAQELANDRYPARGDVRTALERVNLTPERMKALGLAPLPSALKLSCTDHAGSAEPVFLQWSGGVFAQIPLELPAAAGSSARNGSSALTSQIGDERAEAPSCPTDKVEE</sequence>
<dbReference type="Gene3D" id="3.40.50.2300">
    <property type="match status" value="2"/>
</dbReference>
<evidence type="ECO:0000313" key="2">
    <source>
        <dbReference type="EMBL" id="RLQ88493.1"/>
    </source>
</evidence>
<feature type="region of interest" description="Disordered" evidence="1">
    <location>
        <begin position="80"/>
        <end position="100"/>
    </location>
</feature>
<feature type="region of interest" description="Disordered" evidence="1">
    <location>
        <begin position="477"/>
        <end position="509"/>
    </location>
</feature>
<reference evidence="2 3" key="1">
    <citation type="submission" date="2018-10" db="EMBL/GenBank/DDBJ databases">
        <title>Notoacmeibacter sp. M2BS9Y-3-1, whole genome shotgun sequence.</title>
        <authorList>
            <person name="Tuo L."/>
        </authorList>
    </citation>
    <scope>NUCLEOTIDE SEQUENCE [LARGE SCALE GENOMIC DNA]</scope>
    <source>
        <strain evidence="2 3">M2BS9Y-3-1</strain>
    </source>
</reference>
<evidence type="ECO:0000313" key="3">
    <source>
        <dbReference type="Proteomes" id="UP000281094"/>
    </source>
</evidence>
<feature type="compositionally biased region" description="Low complexity" evidence="1">
    <location>
        <begin position="477"/>
        <end position="487"/>
    </location>
</feature>
<comment type="caution">
    <text evidence="2">The sequence shown here is derived from an EMBL/GenBank/DDBJ whole genome shotgun (WGS) entry which is preliminary data.</text>
</comment>
<accession>A0A3L7JCU7</accession>
<dbReference type="Proteomes" id="UP000281094">
    <property type="component" value="Unassembled WGS sequence"/>
</dbReference>
<evidence type="ECO:0000256" key="1">
    <source>
        <dbReference type="SAM" id="MobiDB-lite"/>
    </source>
</evidence>
<gene>
    <name evidence="2" type="ORF">D8780_10020</name>
</gene>
<dbReference type="EMBL" id="RCWN01000001">
    <property type="protein sequence ID" value="RLQ88493.1"/>
    <property type="molecule type" value="Genomic_DNA"/>
</dbReference>
<dbReference type="AlphaFoldDB" id="A0A3L7JCU7"/>
<keyword evidence="3" id="KW-1185">Reference proteome</keyword>
<organism evidence="2 3">
    <name type="scientific">Notoacmeibacter ruber</name>
    <dbReference type="NCBI Taxonomy" id="2670375"/>
    <lineage>
        <taxon>Bacteria</taxon>
        <taxon>Pseudomonadati</taxon>
        <taxon>Pseudomonadota</taxon>
        <taxon>Alphaproteobacteria</taxon>
        <taxon>Hyphomicrobiales</taxon>
        <taxon>Notoacmeibacteraceae</taxon>
        <taxon>Notoacmeibacter</taxon>
    </lineage>
</organism>
<dbReference type="InterPro" id="IPR028082">
    <property type="entry name" value="Peripla_BP_I"/>
</dbReference>
<name>A0A3L7JCU7_9HYPH</name>